<feature type="non-terminal residue" evidence="1">
    <location>
        <position position="1"/>
    </location>
</feature>
<name>A0A427AH67_ENSVE</name>
<dbReference type="EMBL" id="AMZH03002462">
    <property type="protein sequence ID" value="RRT75492.1"/>
    <property type="molecule type" value="Genomic_DNA"/>
</dbReference>
<dbReference type="Gene3D" id="2.40.70.10">
    <property type="entry name" value="Acid Proteases"/>
    <property type="match status" value="1"/>
</dbReference>
<dbReference type="CDD" id="cd00303">
    <property type="entry name" value="retropepsin_like"/>
    <property type="match status" value="1"/>
</dbReference>
<comment type="caution">
    <text evidence="1">The sequence shown here is derived from an EMBL/GenBank/DDBJ whole genome shotgun (WGS) entry which is preliminary data.</text>
</comment>
<accession>A0A427AH67</accession>
<protein>
    <recommendedName>
        <fullName evidence="3">Peptidase A2 domain-containing protein</fullName>
    </recommendedName>
</protein>
<dbReference type="PANTHER" id="PTHR33240:SF8">
    <property type="entry name" value="OS03G0439900 PROTEIN"/>
    <property type="match status" value="1"/>
</dbReference>
<proteinExistence type="predicted"/>
<evidence type="ECO:0000313" key="1">
    <source>
        <dbReference type="EMBL" id="RRT75492.1"/>
    </source>
</evidence>
<sequence length="167" mass="18258">ASRAFPVPPWIEKHIDVIISGPASNEDSVLGKKAYARAVVEKHPKRKNKLKIAFEAGETEYFDHNDALVVSVSISNARVKRVMIDIGSSANVLYFDTLQKLGLTTTDLSPMSSTLTVSTGGSIAPLGMTILLVTIRQEPKSKTMMVTFMVVNLLSTYNTILGRHDPQ</sequence>
<organism evidence="1 2">
    <name type="scientific">Ensete ventricosum</name>
    <name type="common">Abyssinian banana</name>
    <name type="synonym">Musa ensete</name>
    <dbReference type="NCBI Taxonomy" id="4639"/>
    <lineage>
        <taxon>Eukaryota</taxon>
        <taxon>Viridiplantae</taxon>
        <taxon>Streptophyta</taxon>
        <taxon>Embryophyta</taxon>
        <taxon>Tracheophyta</taxon>
        <taxon>Spermatophyta</taxon>
        <taxon>Magnoliopsida</taxon>
        <taxon>Liliopsida</taxon>
        <taxon>Zingiberales</taxon>
        <taxon>Musaceae</taxon>
        <taxon>Ensete</taxon>
    </lineage>
</organism>
<dbReference type="SUPFAM" id="SSF50630">
    <property type="entry name" value="Acid proteases"/>
    <property type="match status" value="1"/>
</dbReference>
<evidence type="ECO:0000313" key="2">
    <source>
        <dbReference type="Proteomes" id="UP000287651"/>
    </source>
</evidence>
<dbReference type="Proteomes" id="UP000287651">
    <property type="component" value="Unassembled WGS sequence"/>
</dbReference>
<reference evidence="1 2" key="1">
    <citation type="journal article" date="2014" name="Agronomy (Basel)">
        <title>A Draft Genome Sequence for Ensete ventricosum, the Drought-Tolerant Tree Against Hunger.</title>
        <authorList>
            <person name="Harrison J."/>
            <person name="Moore K.A."/>
            <person name="Paszkiewicz K."/>
            <person name="Jones T."/>
            <person name="Grant M."/>
            <person name="Ambacheew D."/>
            <person name="Muzemil S."/>
            <person name="Studholme D.J."/>
        </authorList>
    </citation>
    <scope>NUCLEOTIDE SEQUENCE [LARGE SCALE GENOMIC DNA]</scope>
</reference>
<evidence type="ECO:0008006" key="3">
    <source>
        <dbReference type="Google" id="ProtNLM"/>
    </source>
</evidence>
<gene>
    <name evidence="1" type="ORF">B296_00020988</name>
</gene>
<dbReference type="PANTHER" id="PTHR33240">
    <property type="entry name" value="OS08G0508500 PROTEIN"/>
    <property type="match status" value="1"/>
</dbReference>
<dbReference type="InterPro" id="IPR021109">
    <property type="entry name" value="Peptidase_aspartic_dom_sf"/>
</dbReference>
<dbReference type="AlphaFoldDB" id="A0A427AH67"/>